<dbReference type="Proteomes" id="UP000823629">
    <property type="component" value="Unassembled WGS sequence"/>
</dbReference>
<keyword evidence="1" id="KW-0472">Membrane</keyword>
<evidence type="ECO:0000256" key="1">
    <source>
        <dbReference type="SAM" id="Phobius"/>
    </source>
</evidence>
<sequence>MRNRIPKIETNDEERRTKLVSYFVGLGISFVAASLICVAVICIQLYGNGEDPSKILYRALVDGFSISGILLVMFFFLVRLSDYGAFDILVYGVKLAFYNTFYKNIRDTKLPASYADYKELKRQKPKLSVSYMWHVGLLFLIIGIILLIPYYRLRP</sequence>
<evidence type="ECO:0000313" key="2">
    <source>
        <dbReference type="EMBL" id="MBO8413916.1"/>
    </source>
</evidence>
<comment type="caution">
    <text evidence="2">The sequence shown here is derived from an EMBL/GenBank/DDBJ whole genome shotgun (WGS) entry which is preliminary data.</text>
</comment>
<proteinExistence type="predicted"/>
<keyword evidence="1" id="KW-1133">Transmembrane helix</keyword>
<reference evidence="2" key="2">
    <citation type="journal article" date="2021" name="PeerJ">
        <title>Extensive microbial diversity within the chicken gut microbiome revealed by metagenomics and culture.</title>
        <authorList>
            <person name="Gilroy R."/>
            <person name="Ravi A."/>
            <person name="Getino M."/>
            <person name="Pursley I."/>
            <person name="Horton D.L."/>
            <person name="Alikhan N.F."/>
            <person name="Baker D."/>
            <person name="Gharbi K."/>
            <person name="Hall N."/>
            <person name="Watson M."/>
            <person name="Adriaenssens E.M."/>
            <person name="Foster-Nyarko E."/>
            <person name="Jarju S."/>
            <person name="Secka A."/>
            <person name="Antonio M."/>
            <person name="Oren A."/>
            <person name="Chaudhuri R.R."/>
            <person name="La Ragione R."/>
            <person name="Hildebrand F."/>
            <person name="Pallen M.J."/>
        </authorList>
    </citation>
    <scope>NUCLEOTIDE SEQUENCE</scope>
    <source>
        <strain evidence="2">1748</strain>
    </source>
</reference>
<evidence type="ECO:0000313" key="3">
    <source>
        <dbReference type="Proteomes" id="UP000823629"/>
    </source>
</evidence>
<feature type="transmembrane region" description="Helical" evidence="1">
    <location>
        <begin position="20"/>
        <end position="43"/>
    </location>
</feature>
<feature type="transmembrane region" description="Helical" evidence="1">
    <location>
        <begin position="131"/>
        <end position="151"/>
    </location>
</feature>
<organism evidence="2 3">
    <name type="scientific">Candidatus Scatoplasma merdavium</name>
    <dbReference type="NCBI Taxonomy" id="2840932"/>
    <lineage>
        <taxon>Bacteria</taxon>
        <taxon>Bacillati</taxon>
        <taxon>Bacillota</taxon>
        <taxon>Bacilli</taxon>
        <taxon>Bacillales</taxon>
        <taxon>Candidatus Scatoplasma</taxon>
    </lineage>
</organism>
<name>A0A9D9GR32_9BACL</name>
<dbReference type="EMBL" id="JADING010000008">
    <property type="protein sequence ID" value="MBO8413916.1"/>
    <property type="molecule type" value="Genomic_DNA"/>
</dbReference>
<protein>
    <submittedName>
        <fullName evidence="2">DUF3899 domain-containing protein</fullName>
    </submittedName>
</protein>
<feature type="transmembrane region" description="Helical" evidence="1">
    <location>
        <begin position="55"/>
        <end position="77"/>
    </location>
</feature>
<keyword evidence="1" id="KW-0812">Transmembrane</keyword>
<accession>A0A9D9GR32</accession>
<dbReference type="AlphaFoldDB" id="A0A9D9GR32"/>
<reference evidence="2" key="1">
    <citation type="submission" date="2020-10" db="EMBL/GenBank/DDBJ databases">
        <authorList>
            <person name="Gilroy R."/>
        </authorList>
    </citation>
    <scope>NUCLEOTIDE SEQUENCE</scope>
    <source>
        <strain evidence="2">1748</strain>
    </source>
</reference>
<gene>
    <name evidence="2" type="ORF">IAC78_00320</name>
</gene>